<dbReference type="EMBL" id="CP027231">
    <property type="protein sequence ID" value="AVM52004.1"/>
    <property type="molecule type" value="Genomic_DNA"/>
</dbReference>
<feature type="transmembrane region" description="Helical" evidence="1">
    <location>
        <begin position="20"/>
        <end position="41"/>
    </location>
</feature>
<reference evidence="2 3" key="1">
    <citation type="submission" date="2018-02" db="EMBL/GenBank/DDBJ databases">
        <authorList>
            <person name="Holder M.E."/>
            <person name="Ajami N.J."/>
            <person name="Petrosino J.F."/>
        </authorList>
    </citation>
    <scope>NUCLEOTIDE SEQUENCE [LARGE SCALE GENOMIC DNA]</scope>
    <source>
        <strain evidence="2 3">ATCC 33285</strain>
    </source>
</reference>
<gene>
    <name evidence="2" type="ORF">C4H11_02695</name>
</gene>
<keyword evidence="1" id="KW-0812">Transmembrane</keyword>
<name>A0ABN5IH18_9BACE</name>
<keyword evidence="1" id="KW-1133">Transmembrane helix</keyword>
<proteinExistence type="predicted"/>
<organism evidence="2 3">
    <name type="scientific">Bacteroides zoogleoformans</name>
    <dbReference type="NCBI Taxonomy" id="28119"/>
    <lineage>
        <taxon>Bacteria</taxon>
        <taxon>Pseudomonadati</taxon>
        <taxon>Bacteroidota</taxon>
        <taxon>Bacteroidia</taxon>
        <taxon>Bacteroidales</taxon>
        <taxon>Bacteroidaceae</taxon>
        <taxon>Bacteroides</taxon>
    </lineage>
</organism>
<evidence type="ECO:0000313" key="2">
    <source>
        <dbReference type="EMBL" id="AVM52004.1"/>
    </source>
</evidence>
<protein>
    <submittedName>
        <fullName evidence="2">Uncharacterized protein</fullName>
    </submittedName>
</protein>
<accession>A0ABN5IH18</accession>
<evidence type="ECO:0000256" key="1">
    <source>
        <dbReference type="SAM" id="Phobius"/>
    </source>
</evidence>
<keyword evidence="1" id="KW-0472">Membrane</keyword>
<keyword evidence="3" id="KW-1185">Reference proteome</keyword>
<dbReference type="Proteomes" id="UP000238304">
    <property type="component" value="Chromosome"/>
</dbReference>
<evidence type="ECO:0000313" key="3">
    <source>
        <dbReference type="Proteomes" id="UP000238304"/>
    </source>
</evidence>
<sequence>MKGELMSLGLESVLKFFNKCFFVSSSYIFAGFSFFVTFFNIKGQKNRSFIRRSFLLFSCGIIPCQPKKLINFAGHFWKQ</sequence>